<proteinExistence type="predicted"/>
<keyword evidence="2 5" id="KW-0812">Transmembrane</keyword>
<dbReference type="Pfam" id="PF13515">
    <property type="entry name" value="FUSC_2"/>
    <property type="match status" value="1"/>
</dbReference>
<dbReference type="InterPro" id="IPR052430">
    <property type="entry name" value="IVT-Associated"/>
</dbReference>
<feature type="domain" description="Integral membrane bound transporter" evidence="6">
    <location>
        <begin position="640"/>
        <end position="779"/>
    </location>
</feature>
<evidence type="ECO:0000256" key="3">
    <source>
        <dbReference type="ARBA" id="ARBA00022989"/>
    </source>
</evidence>
<evidence type="ECO:0000256" key="1">
    <source>
        <dbReference type="ARBA" id="ARBA00004141"/>
    </source>
</evidence>
<feature type="transmembrane region" description="Helical" evidence="5">
    <location>
        <begin position="695"/>
        <end position="713"/>
    </location>
</feature>
<dbReference type="RefSeq" id="XP_056060061.1">
    <property type="nucleotide sequence ID" value="XM_056204734.1"/>
</dbReference>
<feature type="transmembrane region" description="Helical" evidence="5">
    <location>
        <begin position="647"/>
        <end position="664"/>
    </location>
</feature>
<evidence type="ECO:0000256" key="4">
    <source>
        <dbReference type="ARBA" id="ARBA00023136"/>
    </source>
</evidence>
<keyword evidence="3 5" id="KW-1133">Transmembrane helix</keyword>
<comment type="subcellular location">
    <subcellularLocation>
        <location evidence="1">Membrane</location>
        <topology evidence="1">Multi-pass membrane protein</topology>
    </subcellularLocation>
</comment>
<evidence type="ECO:0000313" key="7">
    <source>
        <dbReference type="EMBL" id="KAJ4165146.1"/>
    </source>
</evidence>
<accession>A0A9W8URT9</accession>
<gene>
    <name evidence="7" type="ORF">LMH87_006792</name>
</gene>
<feature type="transmembrane region" description="Helical" evidence="5">
    <location>
        <begin position="194"/>
        <end position="211"/>
    </location>
</feature>
<feature type="transmembrane region" description="Helical" evidence="5">
    <location>
        <begin position="132"/>
        <end position="153"/>
    </location>
</feature>
<feature type="transmembrane region" description="Helical" evidence="5">
    <location>
        <begin position="766"/>
        <end position="784"/>
    </location>
</feature>
<evidence type="ECO:0000256" key="2">
    <source>
        <dbReference type="ARBA" id="ARBA00022692"/>
    </source>
</evidence>
<dbReference type="PANTHER" id="PTHR47804:SF1">
    <property type="entry name" value="DUF2421 DOMAIN-CONTAINING PROTEIN"/>
    <property type="match status" value="1"/>
</dbReference>
<dbReference type="InterPro" id="IPR049453">
    <property type="entry name" value="Memb_transporter_dom"/>
</dbReference>
<dbReference type="GeneID" id="80893951"/>
<dbReference type="KEGG" id="amus:LMH87_006792"/>
<dbReference type="Proteomes" id="UP001144673">
    <property type="component" value="Chromosome 1"/>
</dbReference>
<organism evidence="7 8">
    <name type="scientific">Akanthomyces muscarius</name>
    <name type="common">Entomopathogenic fungus</name>
    <name type="synonym">Lecanicillium muscarium</name>
    <dbReference type="NCBI Taxonomy" id="2231603"/>
    <lineage>
        <taxon>Eukaryota</taxon>
        <taxon>Fungi</taxon>
        <taxon>Dikarya</taxon>
        <taxon>Ascomycota</taxon>
        <taxon>Pezizomycotina</taxon>
        <taxon>Sordariomycetes</taxon>
        <taxon>Hypocreomycetidae</taxon>
        <taxon>Hypocreales</taxon>
        <taxon>Cordycipitaceae</taxon>
        <taxon>Akanthomyces</taxon>
    </lineage>
</organism>
<sequence length="1030" mass="113094">MATPVRPTDDGTLDADVASPAVGHVGAFLDSTERADDALPGSHAARRRWSMTQLVDTTVQGTFSNASRFVQWLDTTPGRGVLKCTIAYTLASMATFVPFLSDFLGKPDGKHVVATITVYFHAARSTGSMIEAILIAIVAVAYAELVSLISMATSVLVGSVFGLATLAHVLVVVVFIGGGFGFMGWTKQRMNNPLVNVASTLASLAIISVVTKETAVIDNVFSNQKIVQVLKMLIMGITCTAVVNLLLWRVSARQLVRASITQTSVSLGSMLSDATASFLASANHEAASPDFPDSYTYSQAHSLLLKHLREAKFEHYLLGHTQIYSLERSTVRSIETLAQSIGALRSAAKAQFALLNGDGRDAILFQIHSASATPYIPRDIDPFSFLGEGGTQSSDSGSKEAPDLRAAGRLFTGFAAAIRQPMQNLSGILCQVLTQTPFAGAPDYTIQINDACRGELTKRLEKFNSARADALQNLYHLIQQENDSGHPQIVLEEVAAACGHFSFTLQSFGEEMKKYLDVLEDLKHSYDRKQSSWRWLLWWRKSKSDHGLAALPFDAPEAEVLVKPIRKSAVPAGIPRSMRQRRDTYKWDAAPNASKIMSKLSQAFLHFLRKMARDDVLFGLKVGIGAALWGSLAFIEATREMYNHYRGEWGLLSFMIVCSMTVGASNTTGWARFLGTFAGAFFSLFNWTVSQGNGAALAILGSFVAFFNFYLIVACGRAPLGRMTILAYNVSTLYAYSLSQKVDDDDDDDDEGGIHPLMREIVTHRVISVCAGIVWGLAVCRFVWPISARLKFKEGISVLFLQMGLIWRRGPLAILLRSDCSQSYLKSGEQVALQRYADRLESLRHSAASEFELRGPFPFEANGRILRSVNRILDGFYSMSLVAQRKSSLSSGERALLEYTSRERAVLCDRICHIFQVLASSTMLEYPLTDAIPSIARARDRLLSKVFEFREAHAARRQAVLGVGSPSTQQQELAWQESGFVLDVAVSEKDYALLYAYALVTGQVEDELKIARQEIEGLLGVLKDDPLLSE</sequence>
<keyword evidence="8" id="KW-1185">Reference proteome</keyword>
<evidence type="ECO:0000259" key="6">
    <source>
        <dbReference type="Pfam" id="PF13515"/>
    </source>
</evidence>
<evidence type="ECO:0000256" key="5">
    <source>
        <dbReference type="SAM" id="Phobius"/>
    </source>
</evidence>
<feature type="transmembrane region" description="Helical" evidence="5">
    <location>
        <begin position="226"/>
        <end position="247"/>
    </location>
</feature>
<dbReference type="GO" id="GO:0016020">
    <property type="term" value="C:membrane"/>
    <property type="evidence" value="ECO:0007669"/>
    <property type="project" value="UniProtKB-SubCell"/>
</dbReference>
<dbReference type="EMBL" id="JAJHUN010000001">
    <property type="protein sequence ID" value="KAJ4165146.1"/>
    <property type="molecule type" value="Genomic_DNA"/>
</dbReference>
<feature type="transmembrane region" description="Helical" evidence="5">
    <location>
        <begin position="159"/>
        <end position="182"/>
    </location>
</feature>
<evidence type="ECO:0000313" key="8">
    <source>
        <dbReference type="Proteomes" id="UP001144673"/>
    </source>
</evidence>
<name>A0A9W8URT9_AKAMU</name>
<comment type="caution">
    <text evidence="7">The sequence shown here is derived from an EMBL/GenBank/DDBJ whole genome shotgun (WGS) entry which is preliminary data.</text>
</comment>
<reference evidence="7" key="1">
    <citation type="journal article" date="2023" name="Access Microbiol">
        <title>De-novo genome assembly for Akanthomyces muscarius, a biocontrol agent of insect agricultural pests.</title>
        <authorList>
            <person name="Erdos Z."/>
            <person name="Studholme D.J."/>
            <person name="Raymond B."/>
            <person name="Sharma M."/>
        </authorList>
    </citation>
    <scope>NUCLEOTIDE SEQUENCE</scope>
    <source>
        <strain evidence="7">Ve6</strain>
    </source>
</reference>
<dbReference type="PANTHER" id="PTHR47804">
    <property type="entry name" value="60S RIBOSOMAL PROTEIN L19"/>
    <property type="match status" value="1"/>
</dbReference>
<keyword evidence="4 5" id="KW-0472">Membrane</keyword>
<protein>
    <recommendedName>
        <fullName evidence="6">Integral membrane bound transporter domain-containing protein</fullName>
    </recommendedName>
</protein>
<dbReference type="AlphaFoldDB" id="A0A9W8URT9"/>